<protein>
    <submittedName>
        <fullName evidence="1">Uncharacterized protein</fullName>
    </submittedName>
</protein>
<organism evidence="1 2">
    <name type="scientific">Escherichia coli</name>
    <dbReference type="NCBI Taxonomy" id="562"/>
    <lineage>
        <taxon>Bacteria</taxon>
        <taxon>Pseudomonadati</taxon>
        <taxon>Pseudomonadota</taxon>
        <taxon>Gammaproteobacteria</taxon>
        <taxon>Enterobacterales</taxon>
        <taxon>Enterobacteriaceae</taxon>
        <taxon>Escherichia</taxon>
    </lineage>
</organism>
<evidence type="ECO:0000313" key="2">
    <source>
        <dbReference type="Proteomes" id="UP000254716"/>
    </source>
</evidence>
<evidence type="ECO:0000313" key="1">
    <source>
        <dbReference type="EMBL" id="STJ18111.1"/>
    </source>
</evidence>
<name>A0A376W1B1_ECOLX</name>
<proteinExistence type="predicted"/>
<dbReference type="Proteomes" id="UP000254716">
    <property type="component" value="Unassembled WGS sequence"/>
</dbReference>
<reference evidence="1 2" key="1">
    <citation type="submission" date="2018-06" db="EMBL/GenBank/DDBJ databases">
        <authorList>
            <consortium name="Pathogen Informatics"/>
            <person name="Doyle S."/>
        </authorList>
    </citation>
    <scope>NUCLEOTIDE SEQUENCE [LARGE SCALE GENOMIC DNA]</scope>
    <source>
        <strain evidence="1 2">NCTC9081</strain>
    </source>
</reference>
<gene>
    <name evidence="1" type="ORF">NCTC9081_03585</name>
</gene>
<dbReference type="EMBL" id="UGCV01000008">
    <property type="protein sequence ID" value="STJ18111.1"/>
    <property type="molecule type" value="Genomic_DNA"/>
</dbReference>
<accession>A0A376W1B1</accession>
<dbReference type="RefSeq" id="WP_175402928.1">
    <property type="nucleotide sequence ID" value="NZ_CP040397.1"/>
</dbReference>
<dbReference type="AlphaFoldDB" id="A0A376W1B1"/>
<sequence>MKNKIIMELQAPFYYSHSPSSVLTNNSGINERWQTSLIQHQKLKNYSATQQ</sequence>